<evidence type="ECO:0000313" key="3">
    <source>
        <dbReference type="EMBL" id="KAL3756797.1"/>
    </source>
</evidence>
<keyword evidence="4" id="KW-1185">Reference proteome</keyword>
<gene>
    <name evidence="3" type="ORF">ACHAWU_000439</name>
</gene>
<keyword evidence="2" id="KW-1133">Transmembrane helix</keyword>
<evidence type="ECO:0000313" key="4">
    <source>
        <dbReference type="Proteomes" id="UP001530293"/>
    </source>
</evidence>
<sequence>MSSLTIGMQTASSPSSSLSSSSSSSSSTRTSLPFRYGLLLLLAFSLCSVCTFIFGFSRYLITPYETSLPPSKPLRRDHHSNAQLLPSSPACRPHFQVALPDGQWTSAKKFTRLYFYHVRKAGTFHVSIIDLCAQGTTLRRYFEKVAAHHGLEYEVVEFFNAEDPSSHHDHDDEATFYVTHLREPVARSISHFKYEGRWDCDNLINNKSYVPTEANAAKLETWNQTHGHHPASCLRIQKFAMAECAVNCYSQWFSGSCPTKANPEEVPMTQQYSIAKDKLLRYNMIVITEMLQHANYVDAVERFFGVPGLIPKRDVHPWCEVESHYANERVPLVIQNETLDTLTELNEIDIGLYHEIRDCLDDGDMHDFPSWDDNRFETNETIQVDHDVWERQNPIKGYQKPLKKWLEKFESNNYHDSDSFSPGSVELVTPAPPSSLSNDAEIATLASPACEPHFRVALPDGSWTEASKFTRLYFYHSRKAGGTNLKRYFQKVAAHHGLEFASDEFTAAEDPGSADETTFYVTHLREPVARSLSHFKYEGRWNCKQLLHNDSFVPTEENAATLEAWSNHYGDNNNRPNLCVGSGQPDKKIFFHMVKCGCECYLQWFAGLSCPLLNPPEDPGERIVPLTQQFHVAKAKLLRYNFIAISEMLQNEEYVAAVERFFGVPGISQRTYSPWCEAESHYTNKLYPLVIERDVLNNLTMRNRLDIRLYNDIKNCLDETTEFRYPAWRGNRFYTNETIQIDYNIWEENAKPYWPTTPKKEWLEKFNNTALVRV</sequence>
<evidence type="ECO:0000256" key="1">
    <source>
        <dbReference type="SAM" id="MobiDB-lite"/>
    </source>
</evidence>
<organism evidence="3 4">
    <name type="scientific">Discostella pseudostelligera</name>
    <dbReference type="NCBI Taxonomy" id="259834"/>
    <lineage>
        <taxon>Eukaryota</taxon>
        <taxon>Sar</taxon>
        <taxon>Stramenopiles</taxon>
        <taxon>Ochrophyta</taxon>
        <taxon>Bacillariophyta</taxon>
        <taxon>Coscinodiscophyceae</taxon>
        <taxon>Thalassiosirophycidae</taxon>
        <taxon>Stephanodiscales</taxon>
        <taxon>Stephanodiscaceae</taxon>
        <taxon>Discostella</taxon>
    </lineage>
</organism>
<dbReference type="EMBL" id="JALLBG020000291">
    <property type="protein sequence ID" value="KAL3756797.1"/>
    <property type="molecule type" value="Genomic_DNA"/>
</dbReference>
<evidence type="ECO:0000256" key="2">
    <source>
        <dbReference type="SAM" id="Phobius"/>
    </source>
</evidence>
<comment type="caution">
    <text evidence="3">The sequence shown here is derived from an EMBL/GenBank/DDBJ whole genome shotgun (WGS) entry which is preliminary data.</text>
</comment>
<name>A0ABD3LZK6_9STRA</name>
<feature type="region of interest" description="Disordered" evidence="1">
    <location>
        <begin position="1"/>
        <end position="29"/>
    </location>
</feature>
<dbReference type="Gene3D" id="3.40.50.300">
    <property type="entry name" value="P-loop containing nucleotide triphosphate hydrolases"/>
    <property type="match status" value="2"/>
</dbReference>
<feature type="transmembrane region" description="Helical" evidence="2">
    <location>
        <begin position="36"/>
        <end position="61"/>
    </location>
</feature>
<protein>
    <submittedName>
        <fullName evidence="3">Uncharacterized protein</fullName>
    </submittedName>
</protein>
<feature type="compositionally biased region" description="Polar residues" evidence="1">
    <location>
        <begin position="1"/>
        <end position="11"/>
    </location>
</feature>
<proteinExistence type="predicted"/>
<keyword evidence="2" id="KW-0812">Transmembrane</keyword>
<dbReference type="AlphaFoldDB" id="A0ABD3LZK6"/>
<feature type="compositionally biased region" description="Low complexity" evidence="1">
    <location>
        <begin position="12"/>
        <end position="29"/>
    </location>
</feature>
<accession>A0ABD3LZK6</accession>
<reference evidence="3 4" key="1">
    <citation type="submission" date="2024-10" db="EMBL/GenBank/DDBJ databases">
        <title>Updated reference genomes for cyclostephanoid diatoms.</title>
        <authorList>
            <person name="Roberts W.R."/>
            <person name="Alverson A.J."/>
        </authorList>
    </citation>
    <scope>NUCLEOTIDE SEQUENCE [LARGE SCALE GENOMIC DNA]</scope>
    <source>
        <strain evidence="3 4">AJA232-27</strain>
    </source>
</reference>
<keyword evidence="2" id="KW-0472">Membrane</keyword>
<dbReference type="InterPro" id="IPR027417">
    <property type="entry name" value="P-loop_NTPase"/>
</dbReference>
<dbReference type="Proteomes" id="UP001530293">
    <property type="component" value="Unassembled WGS sequence"/>
</dbReference>